<evidence type="ECO:0000256" key="1">
    <source>
        <dbReference type="ARBA" id="ARBA00022490"/>
    </source>
</evidence>
<dbReference type="InterPro" id="IPR009057">
    <property type="entry name" value="Homeodomain-like_sf"/>
</dbReference>
<dbReference type="EMBL" id="RBAH01000054">
    <property type="protein sequence ID" value="RKN61274.1"/>
    <property type="molecule type" value="Genomic_DNA"/>
</dbReference>
<protein>
    <submittedName>
        <fullName evidence="6">AraC family transcriptional regulator</fullName>
    </submittedName>
</protein>
<keyword evidence="3" id="KW-0238">DNA-binding</keyword>
<gene>
    <name evidence="6" type="ORF">D7M11_35580</name>
</gene>
<evidence type="ECO:0000256" key="3">
    <source>
        <dbReference type="ARBA" id="ARBA00023125"/>
    </source>
</evidence>
<name>A0A3B0ALK1_9BACL</name>
<keyword evidence="2" id="KW-0805">Transcription regulation</keyword>
<feature type="domain" description="HTH araC/xylS-type" evidence="5">
    <location>
        <begin position="180"/>
        <end position="247"/>
    </location>
</feature>
<keyword evidence="7" id="KW-1185">Reference proteome</keyword>
<dbReference type="GO" id="GO:0003700">
    <property type="term" value="F:DNA-binding transcription factor activity"/>
    <property type="evidence" value="ECO:0007669"/>
    <property type="project" value="InterPro"/>
</dbReference>
<reference evidence="6 7" key="1">
    <citation type="journal article" date="2007" name="Int. J. Syst. Evol. Microbiol.">
        <title>Paenibacillus ginsengarvi sp. nov., isolated from soil from ginseng cultivation.</title>
        <authorList>
            <person name="Yoon M.H."/>
            <person name="Ten L.N."/>
            <person name="Im W.T."/>
        </authorList>
    </citation>
    <scope>NUCLEOTIDE SEQUENCE [LARGE SCALE GENOMIC DNA]</scope>
    <source>
        <strain evidence="6 7">KCTC 13059</strain>
    </source>
</reference>
<evidence type="ECO:0000256" key="2">
    <source>
        <dbReference type="ARBA" id="ARBA00023015"/>
    </source>
</evidence>
<dbReference type="Proteomes" id="UP000282311">
    <property type="component" value="Unassembled WGS sequence"/>
</dbReference>
<dbReference type="OrthoDB" id="2237754at2"/>
<dbReference type="RefSeq" id="WP_120752011.1">
    <property type="nucleotide sequence ID" value="NZ_RBAH01000054.1"/>
</dbReference>
<keyword evidence="1" id="KW-0963">Cytoplasm</keyword>
<evidence type="ECO:0000313" key="7">
    <source>
        <dbReference type="Proteomes" id="UP000282311"/>
    </source>
</evidence>
<dbReference type="PANTHER" id="PTHR46796">
    <property type="entry name" value="HTH-TYPE TRANSCRIPTIONAL ACTIVATOR RHAS-RELATED"/>
    <property type="match status" value="1"/>
</dbReference>
<dbReference type="Gene3D" id="1.10.10.60">
    <property type="entry name" value="Homeodomain-like"/>
    <property type="match status" value="1"/>
</dbReference>
<evidence type="ECO:0000313" key="6">
    <source>
        <dbReference type="EMBL" id="RKN61274.1"/>
    </source>
</evidence>
<dbReference type="InterPro" id="IPR050204">
    <property type="entry name" value="AraC_XylS_family_regulators"/>
</dbReference>
<dbReference type="InterPro" id="IPR018060">
    <property type="entry name" value="HTH_AraC"/>
</dbReference>
<dbReference type="Pfam" id="PF02311">
    <property type="entry name" value="AraC_binding"/>
    <property type="match status" value="1"/>
</dbReference>
<organism evidence="6 7">
    <name type="scientific">Paenibacillus ginsengarvi</name>
    <dbReference type="NCBI Taxonomy" id="400777"/>
    <lineage>
        <taxon>Bacteria</taxon>
        <taxon>Bacillati</taxon>
        <taxon>Bacillota</taxon>
        <taxon>Bacilli</taxon>
        <taxon>Bacillales</taxon>
        <taxon>Paenibacillaceae</taxon>
        <taxon>Paenibacillus</taxon>
    </lineage>
</organism>
<dbReference type="AlphaFoldDB" id="A0A3B0ALK1"/>
<dbReference type="PANTHER" id="PTHR46796:SF13">
    <property type="entry name" value="HTH-TYPE TRANSCRIPTIONAL ACTIVATOR RHAS"/>
    <property type="match status" value="1"/>
</dbReference>
<accession>A0A3B0ALK1</accession>
<keyword evidence="4" id="KW-0804">Transcription</keyword>
<dbReference type="InterPro" id="IPR003313">
    <property type="entry name" value="AraC-bd"/>
</dbReference>
<dbReference type="SUPFAM" id="SSF51215">
    <property type="entry name" value="Regulatory protein AraC"/>
    <property type="match status" value="1"/>
</dbReference>
<dbReference type="InterPro" id="IPR037923">
    <property type="entry name" value="HTH-like"/>
</dbReference>
<dbReference type="GO" id="GO:0043565">
    <property type="term" value="F:sequence-specific DNA binding"/>
    <property type="evidence" value="ECO:0007669"/>
    <property type="project" value="InterPro"/>
</dbReference>
<evidence type="ECO:0000256" key="4">
    <source>
        <dbReference type="ARBA" id="ARBA00023163"/>
    </source>
</evidence>
<dbReference type="PROSITE" id="PS01124">
    <property type="entry name" value="HTH_ARAC_FAMILY_2"/>
    <property type="match status" value="1"/>
</dbReference>
<proteinExistence type="predicted"/>
<sequence>MTSGKNVQEPDLLLLFRLTHTEYISGQPQWNMPRQFAEAYMLLVVEAGEGELVADGRRFSLTRGQLYLLPPSTLVEMASSGQSPLGLYLLQFQALRENGQTDKTVLFAKESDAAGFPYTGRLPEPLYAGALVAVEPLCRRSSDRTRPGIHQTYRLFHQVLAAICEPVHDRGRLDASEAIDKAVAYMNEFYRDPISREQLAVIAGISSWHFSHKFKETTGQSPTAMLESIRMRKASVSFYQSVRPLCR</sequence>
<comment type="caution">
    <text evidence="6">The sequence shown here is derived from an EMBL/GenBank/DDBJ whole genome shotgun (WGS) entry which is preliminary data.</text>
</comment>
<evidence type="ECO:0000259" key="5">
    <source>
        <dbReference type="PROSITE" id="PS01124"/>
    </source>
</evidence>
<dbReference type="SUPFAM" id="SSF46689">
    <property type="entry name" value="Homeodomain-like"/>
    <property type="match status" value="1"/>
</dbReference>